<dbReference type="PROSITE" id="PS51160">
    <property type="entry name" value="ACYLPHOSPHATASE_3"/>
    <property type="match status" value="1"/>
</dbReference>
<evidence type="ECO:0000256" key="2">
    <source>
        <dbReference type="ARBA" id="ARBA00012150"/>
    </source>
</evidence>
<feature type="active site" evidence="4">
    <location>
        <position position="45"/>
    </location>
</feature>
<dbReference type="PROSITE" id="PS00150">
    <property type="entry name" value="ACYLPHOSPHATASE_1"/>
    <property type="match status" value="1"/>
</dbReference>
<comment type="catalytic activity">
    <reaction evidence="3 4">
        <text>an acyl phosphate + H2O = a carboxylate + phosphate + H(+)</text>
        <dbReference type="Rhea" id="RHEA:14965"/>
        <dbReference type="ChEBI" id="CHEBI:15377"/>
        <dbReference type="ChEBI" id="CHEBI:15378"/>
        <dbReference type="ChEBI" id="CHEBI:29067"/>
        <dbReference type="ChEBI" id="CHEBI:43474"/>
        <dbReference type="ChEBI" id="CHEBI:59918"/>
        <dbReference type="EC" id="3.6.1.7"/>
    </reaction>
</comment>
<dbReference type="Gene3D" id="3.30.70.100">
    <property type="match status" value="1"/>
</dbReference>
<evidence type="ECO:0000256" key="4">
    <source>
        <dbReference type="PROSITE-ProRule" id="PRU00520"/>
    </source>
</evidence>
<dbReference type="InterPro" id="IPR020456">
    <property type="entry name" value="Acylphosphatase"/>
</dbReference>
<organism evidence="7 8">
    <name type="scientific">Candidatus Terrybacteria bacterium RIFCSPHIGHO2_01_FULL_43_35</name>
    <dbReference type="NCBI Taxonomy" id="1802361"/>
    <lineage>
        <taxon>Bacteria</taxon>
        <taxon>Candidatus Terryibacteriota</taxon>
    </lineage>
</organism>
<proteinExistence type="inferred from homology"/>
<dbReference type="InterPro" id="IPR001792">
    <property type="entry name" value="Acylphosphatase-like_dom"/>
</dbReference>
<evidence type="ECO:0000256" key="3">
    <source>
        <dbReference type="ARBA" id="ARBA00047645"/>
    </source>
</evidence>
<dbReference type="GO" id="GO:0003998">
    <property type="term" value="F:acylphosphatase activity"/>
    <property type="evidence" value="ECO:0007669"/>
    <property type="project" value="UniProtKB-EC"/>
</dbReference>
<reference evidence="7 8" key="1">
    <citation type="journal article" date="2016" name="Nat. Commun.">
        <title>Thousands of microbial genomes shed light on interconnected biogeochemical processes in an aquifer system.</title>
        <authorList>
            <person name="Anantharaman K."/>
            <person name="Brown C.T."/>
            <person name="Hug L.A."/>
            <person name="Sharon I."/>
            <person name="Castelle C.J."/>
            <person name="Probst A.J."/>
            <person name="Thomas B.C."/>
            <person name="Singh A."/>
            <person name="Wilkins M.J."/>
            <person name="Karaoz U."/>
            <person name="Brodie E.L."/>
            <person name="Williams K.H."/>
            <person name="Hubbard S.S."/>
            <person name="Banfield J.F."/>
        </authorList>
    </citation>
    <scope>NUCLEOTIDE SEQUENCE [LARGE SCALE GENOMIC DNA]</scope>
</reference>
<comment type="caution">
    <text evidence="7">The sequence shown here is derived from an EMBL/GenBank/DDBJ whole genome shotgun (WGS) entry which is preliminary data.</text>
</comment>
<dbReference type="EC" id="3.6.1.7" evidence="2 4"/>
<dbReference type="Proteomes" id="UP000178869">
    <property type="component" value="Unassembled WGS sequence"/>
</dbReference>
<evidence type="ECO:0000313" key="8">
    <source>
        <dbReference type="Proteomes" id="UP000178869"/>
    </source>
</evidence>
<name>A0A1G2PC22_9BACT</name>
<dbReference type="EMBL" id="MHSR01000025">
    <property type="protein sequence ID" value="OHA45880.1"/>
    <property type="molecule type" value="Genomic_DNA"/>
</dbReference>
<keyword evidence="4" id="KW-0378">Hydrolase</keyword>
<feature type="active site" evidence="4">
    <location>
        <position position="27"/>
    </location>
</feature>
<protein>
    <recommendedName>
        <fullName evidence="2 4">acylphosphatase</fullName>
        <ecNumber evidence="2 4">3.6.1.7</ecNumber>
    </recommendedName>
</protein>
<dbReference type="AlphaFoldDB" id="A0A1G2PC22"/>
<feature type="domain" description="Acylphosphatase-like" evidence="6">
    <location>
        <begin position="12"/>
        <end position="88"/>
    </location>
</feature>
<gene>
    <name evidence="7" type="ORF">A2828_01250</name>
</gene>
<dbReference type="PANTHER" id="PTHR47268">
    <property type="entry name" value="ACYLPHOSPHATASE"/>
    <property type="match status" value="1"/>
</dbReference>
<dbReference type="InterPro" id="IPR036046">
    <property type="entry name" value="Acylphosphatase-like_dom_sf"/>
</dbReference>
<evidence type="ECO:0000259" key="6">
    <source>
        <dbReference type="PROSITE" id="PS51160"/>
    </source>
</evidence>
<sequence>MSGNTDKNNVSYANIIVSGKVQGVFFRTNGLNMAKQLGLKCIAENQSDGTVYFTVEGRKENIDAFIAWCRKGPPLAQVTNVASFWDLE</sequence>
<evidence type="ECO:0000256" key="1">
    <source>
        <dbReference type="ARBA" id="ARBA00005614"/>
    </source>
</evidence>
<accession>A0A1G2PC22</accession>
<dbReference type="SUPFAM" id="SSF54975">
    <property type="entry name" value="Acylphosphatase/BLUF domain-like"/>
    <property type="match status" value="1"/>
</dbReference>
<evidence type="ECO:0000313" key="7">
    <source>
        <dbReference type="EMBL" id="OHA45880.1"/>
    </source>
</evidence>
<dbReference type="Pfam" id="PF00708">
    <property type="entry name" value="Acylphosphatase"/>
    <property type="match status" value="1"/>
</dbReference>
<evidence type="ECO:0000256" key="5">
    <source>
        <dbReference type="RuleBase" id="RU004168"/>
    </source>
</evidence>
<dbReference type="InterPro" id="IPR017968">
    <property type="entry name" value="Acylphosphatase_CS"/>
</dbReference>
<dbReference type="PANTHER" id="PTHR47268:SF4">
    <property type="entry name" value="ACYLPHOSPHATASE"/>
    <property type="match status" value="1"/>
</dbReference>
<comment type="similarity">
    <text evidence="1 5">Belongs to the acylphosphatase family.</text>
</comment>